<keyword evidence="1" id="KW-0812">Transmembrane</keyword>
<dbReference type="EMBL" id="CATOUU010000557">
    <property type="protein sequence ID" value="CAI9934096.1"/>
    <property type="molecule type" value="Genomic_DNA"/>
</dbReference>
<sequence length="155" mass="16403">MAVFNPYIIGNGGMVYTKYAVVNTDYSVTFTSQCSDLVPLNQLCPSWMNSLQGTAQVVIQTVDVQVSGSLDMEVFTSIGVDGLTSGNKSGGSTGAIVGGSIGALVIVLLALGGAYFYYRKNENITKQRVIAVNVTSPVHIVGKTMIPAQELGFRK</sequence>
<dbReference type="AlphaFoldDB" id="A0AA86NMG6"/>
<dbReference type="EMBL" id="CAXDID020000281">
    <property type="protein sequence ID" value="CAL6070062.1"/>
    <property type="molecule type" value="Genomic_DNA"/>
</dbReference>
<organism evidence="2">
    <name type="scientific">Hexamita inflata</name>
    <dbReference type="NCBI Taxonomy" id="28002"/>
    <lineage>
        <taxon>Eukaryota</taxon>
        <taxon>Metamonada</taxon>
        <taxon>Diplomonadida</taxon>
        <taxon>Hexamitidae</taxon>
        <taxon>Hexamitinae</taxon>
        <taxon>Hexamita</taxon>
    </lineage>
</organism>
<protein>
    <submittedName>
        <fullName evidence="4">Hypothetical_protein</fullName>
    </submittedName>
</protein>
<keyword evidence="1" id="KW-1133">Transmembrane helix</keyword>
<reference evidence="2" key="1">
    <citation type="submission" date="2023-06" db="EMBL/GenBank/DDBJ databases">
        <authorList>
            <person name="Kurt Z."/>
        </authorList>
    </citation>
    <scope>NUCLEOTIDE SEQUENCE</scope>
</reference>
<comment type="caution">
    <text evidence="2">The sequence shown here is derived from an EMBL/GenBank/DDBJ whole genome shotgun (WGS) entry which is preliminary data.</text>
</comment>
<proteinExistence type="predicted"/>
<accession>A0AA86NMG6</accession>
<evidence type="ECO:0000313" key="6">
    <source>
        <dbReference type="Proteomes" id="UP001642409"/>
    </source>
</evidence>
<evidence type="ECO:0000313" key="3">
    <source>
        <dbReference type="EMBL" id="CAI9934096.1"/>
    </source>
</evidence>
<evidence type="ECO:0000313" key="5">
    <source>
        <dbReference type="EMBL" id="CAL6070062.1"/>
    </source>
</evidence>
<evidence type="ECO:0000313" key="4">
    <source>
        <dbReference type="EMBL" id="CAL6056522.1"/>
    </source>
</evidence>
<keyword evidence="6" id="KW-1185">Reference proteome</keyword>
<dbReference type="Proteomes" id="UP001642409">
    <property type="component" value="Unassembled WGS sequence"/>
</dbReference>
<feature type="transmembrane region" description="Helical" evidence="1">
    <location>
        <begin position="95"/>
        <end position="118"/>
    </location>
</feature>
<dbReference type="EMBL" id="CATOUU010000260">
    <property type="protein sequence ID" value="CAI9922685.1"/>
    <property type="molecule type" value="Genomic_DNA"/>
</dbReference>
<name>A0AA86NMG6_9EUKA</name>
<evidence type="ECO:0000256" key="1">
    <source>
        <dbReference type="SAM" id="Phobius"/>
    </source>
</evidence>
<reference evidence="4 6" key="2">
    <citation type="submission" date="2024-07" db="EMBL/GenBank/DDBJ databases">
        <authorList>
            <person name="Akdeniz Z."/>
        </authorList>
    </citation>
    <scope>NUCLEOTIDE SEQUENCE [LARGE SCALE GENOMIC DNA]</scope>
</reference>
<gene>
    <name evidence="2" type="ORF">HINF_LOCUS10330</name>
    <name evidence="3" type="ORF">HINF_LOCUS21741</name>
    <name evidence="4" type="ORF">HINF_LOCUS47066</name>
    <name evidence="5" type="ORF">HINF_LOCUS54277</name>
</gene>
<keyword evidence="1" id="KW-0472">Membrane</keyword>
<evidence type="ECO:0000313" key="2">
    <source>
        <dbReference type="EMBL" id="CAI9922685.1"/>
    </source>
</evidence>
<dbReference type="EMBL" id="CAXDID020000210">
    <property type="protein sequence ID" value="CAL6056522.1"/>
    <property type="molecule type" value="Genomic_DNA"/>
</dbReference>